<keyword evidence="4" id="KW-0052">Apoplast</keyword>
<dbReference type="InterPro" id="IPR004873">
    <property type="entry name" value="BURP_dom"/>
</dbReference>
<feature type="domain" description="BURP" evidence="7">
    <location>
        <begin position="1"/>
        <end position="66"/>
    </location>
</feature>
<evidence type="ECO:0000256" key="6">
    <source>
        <dbReference type="ARBA" id="ARBA00023180"/>
    </source>
</evidence>
<dbReference type="EMBL" id="KE344869">
    <property type="protein sequence ID" value="EXB82599.1"/>
    <property type="molecule type" value="Genomic_DNA"/>
</dbReference>
<evidence type="ECO:0000313" key="9">
    <source>
        <dbReference type="Proteomes" id="UP000030645"/>
    </source>
</evidence>
<comment type="subcellular location">
    <subcellularLocation>
        <location evidence="1">Secreted</location>
        <location evidence="1">Cell wall</location>
    </subcellularLocation>
    <subcellularLocation>
        <location evidence="2">Secreted</location>
        <location evidence="2">Extracellular space</location>
        <location evidence="2">Apoplast</location>
    </subcellularLocation>
</comment>
<dbReference type="eggNOG" id="ENOG502QT2V">
    <property type="taxonomic scope" value="Eukaryota"/>
</dbReference>
<evidence type="ECO:0000256" key="1">
    <source>
        <dbReference type="ARBA" id="ARBA00004191"/>
    </source>
</evidence>
<proteinExistence type="predicted"/>
<dbReference type="InterPro" id="IPR051897">
    <property type="entry name" value="PG-associated_BURP"/>
</dbReference>
<organism evidence="8 9">
    <name type="scientific">Morus notabilis</name>
    <dbReference type="NCBI Taxonomy" id="981085"/>
    <lineage>
        <taxon>Eukaryota</taxon>
        <taxon>Viridiplantae</taxon>
        <taxon>Streptophyta</taxon>
        <taxon>Embryophyta</taxon>
        <taxon>Tracheophyta</taxon>
        <taxon>Spermatophyta</taxon>
        <taxon>Magnoliopsida</taxon>
        <taxon>eudicotyledons</taxon>
        <taxon>Gunneridae</taxon>
        <taxon>Pentapetalae</taxon>
        <taxon>rosids</taxon>
        <taxon>fabids</taxon>
        <taxon>Rosales</taxon>
        <taxon>Moraceae</taxon>
        <taxon>Moreae</taxon>
        <taxon>Morus</taxon>
    </lineage>
</organism>
<sequence>MIDFATSVLGHNIVVRSTENVNGLKDILIGSVKGINGGKVTESVSCHQSLFPYLVYYCHSVPKVRV</sequence>
<dbReference type="Proteomes" id="UP000030645">
    <property type="component" value="Unassembled WGS sequence"/>
</dbReference>
<dbReference type="GO" id="GO:0048046">
    <property type="term" value="C:apoplast"/>
    <property type="evidence" value="ECO:0007669"/>
    <property type="project" value="UniProtKB-SubCell"/>
</dbReference>
<dbReference type="PROSITE" id="PS51277">
    <property type="entry name" value="BURP"/>
    <property type="match status" value="1"/>
</dbReference>
<dbReference type="AlphaFoldDB" id="W9S1R9"/>
<evidence type="ECO:0000256" key="2">
    <source>
        <dbReference type="ARBA" id="ARBA00004271"/>
    </source>
</evidence>
<keyword evidence="9" id="KW-1185">Reference proteome</keyword>
<evidence type="ECO:0000256" key="3">
    <source>
        <dbReference type="ARBA" id="ARBA00022512"/>
    </source>
</evidence>
<evidence type="ECO:0000313" key="8">
    <source>
        <dbReference type="EMBL" id="EXB82599.1"/>
    </source>
</evidence>
<keyword evidence="5" id="KW-0732">Signal</keyword>
<name>W9S1R9_9ROSA</name>
<evidence type="ECO:0000256" key="5">
    <source>
        <dbReference type="ARBA" id="ARBA00022729"/>
    </source>
</evidence>
<dbReference type="PANTHER" id="PTHR31458:SF2">
    <property type="entry name" value="POLYGALACTURONASE 1 BETA-LIKE PROTEIN 2"/>
    <property type="match status" value="1"/>
</dbReference>
<gene>
    <name evidence="8" type="ORF">L484_027777</name>
</gene>
<dbReference type="PANTHER" id="PTHR31458">
    <property type="entry name" value="POLYGALACTURONASE 1 BETA-LIKE PROTEIN 2"/>
    <property type="match status" value="1"/>
</dbReference>
<evidence type="ECO:0000256" key="4">
    <source>
        <dbReference type="ARBA" id="ARBA00022523"/>
    </source>
</evidence>
<reference evidence="9" key="1">
    <citation type="submission" date="2013-01" db="EMBL/GenBank/DDBJ databases">
        <title>Draft Genome Sequence of a Mulberry Tree, Morus notabilis C.K. Schneid.</title>
        <authorList>
            <person name="He N."/>
            <person name="Zhao S."/>
        </authorList>
    </citation>
    <scope>NUCLEOTIDE SEQUENCE</scope>
</reference>
<keyword evidence="3" id="KW-0134">Cell wall</keyword>
<dbReference type="Pfam" id="PF03181">
    <property type="entry name" value="BURP"/>
    <property type="match status" value="1"/>
</dbReference>
<accession>W9S1R9</accession>
<keyword evidence="3" id="KW-0964">Secreted</keyword>
<dbReference type="STRING" id="981085.W9S1R9"/>
<evidence type="ECO:0000259" key="7">
    <source>
        <dbReference type="PROSITE" id="PS51277"/>
    </source>
</evidence>
<keyword evidence="6" id="KW-0325">Glycoprotein</keyword>
<protein>
    <recommendedName>
        <fullName evidence="7">BURP domain-containing protein</fullName>
    </recommendedName>
</protein>